<accession>A0A430LIX4</accession>
<dbReference type="Proteomes" id="UP000287124">
    <property type="component" value="Unassembled WGS sequence"/>
</dbReference>
<organism evidence="1 2">
    <name type="scientific">Fusarium euwallaceae</name>
    <dbReference type="NCBI Taxonomy" id="1147111"/>
    <lineage>
        <taxon>Eukaryota</taxon>
        <taxon>Fungi</taxon>
        <taxon>Dikarya</taxon>
        <taxon>Ascomycota</taxon>
        <taxon>Pezizomycotina</taxon>
        <taxon>Sordariomycetes</taxon>
        <taxon>Hypocreomycetidae</taxon>
        <taxon>Hypocreales</taxon>
        <taxon>Nectriaceae</taxon>
        <taxon>Fusarium</taxon>
        <taxon>Fusarium solani species complex</taxon>
    </lineage>
</organism>
<proteinExistence type="predicted"/>
<sequence length="81" mass="8804">MDSLWVRFYDGSNHLLQHKNIGSSVFIQSRLGHITCMSLTPAPSVLDPRLPDIDLRCAAMQALTTAFLALRGQVSSAGSFA</sequence>
<gene>
    <name evidence="1" type="ORF">BHE90_009881</name>
</gene>
<evidence type="ECO:0000313" key="1">
    <source>
        <dbReference type="EMBL" id="RTE75662.1"/>
    </source>
</evidence>
<reference evidence="1 2" key="1">
    <citation type="submission" date="2017-06" db="EMBL/GenBank/DDBJ databases">
        <title>Comparative genomic analysis of Ambrosia Fusariam Clade fungi.</title>
        <authorList>
            <person name="Stajich J.E."/>
            <person name="Carrillo J."/>
            <person name="Kijimoto T."/>
            <person name="Eskalen A."/>
            <person name="O'Donnell K."/>
            <person name="Kasson M."/>
        </authorList>
    </citation>
    <scope>NUCLEOTIDE SEQUENCE [LARGE SCALE GENOMIC DNA]</scope>
    <source>
        <strain evidence="1 2">UCR1854</strain>
    </source>
</reference>
<protein>
    <submittedName>
        <fullName evidence="1">Uncharacterized protein</fullName>
    </submittedName>
</protein>
<dbReference type="AlphaFoldDB" id="A0A430LIX4"/>
<evidence type="ECO:0000313" key="2">
    <source>
        <dbReference type="Proteomes" id="UP000287124"/>
    </source>
</evidence>
<dbReference type="EMBL" id="MIKF01000179">
    <property type="protein sequence ID" value="RTE75662.1"/>
    <property type="molecule type" value="Genomic_DNA"/>
</dbReference>
<keyword evidence="2" id="KW-1185">Reference proteome</keyword>
<name>A0A430LIX4_9HYPO</name>
<comment type="caution">
    <text evidence="1">The sequence shown here is derived from an EMBL/GenBank/DDBJ whole genome shotgun (WGS) entry which is preliminary data.</text>
</comment>